<evidence type="ECO:0000256" key="4">
    <source>
        <dbReference type="ARBA" id="ARBA00022927"/>
    </source>
</evidence>
<name>A0A3S5DZA5_9STRE</name>
<evidence type="ECO:0000313" key="9">
    <source>
        <dbReference type="EMBL" id="VED68028.1"/>
    </source>
</evidence>
<feature type="transmembrane region" description="Helical" evidence="8">
    <location>
        <begin position="26"/>
        <end position="43"/>
    </location>
</feature>
<keyword evidence="7 8" id="KW-0472">Membrane</keyword>
<evidence type="ECO:0000256" key="8">
    <source>
        <dbReference type="SAM" id="Phobius"/>
    </source>
</evidence>
<dbReference type="RefSeq" id="WP_006595434.1">
    <property type="nucleotide sequence ID" value="NZ_LR134266.1"/>
</dbReference>
<gene>
    <name evidence="9" type="primary">secE</name>
    <name evidence="9" type="ORF">NCTC3166_01867</name>
</gene>
<evidence type="ECO:0000256" key="3">
    <source>
        <dbReference type="ARBA" id="ARBA00022692"/>
    </source>
</evidence>
<dbReference type="InterPro" id="IPR001901">
    <property type="entry name" value="Translocase_SecE/Sec61-g"/>
</dbReference>
<dbReference type="AlphaFoldDB" id="A0A3S5DZA5"/>
<reference evidence="9 10" key="1">
    <citation type="submission" date="2018-12" db="EMBL/GenBank/DDBJ databases">
        <authorList>
            <consortium name="Pathogen Informatics"/>
        </authorList>
    </citation>
    <scope>NUCLEOTIDE SEQUENCE [LARGE SCALE GENOMIC DNA]</scope>
    <source>
        <strain evidence="9 10">NCTC3166</strain>
    </source>
</reference>
<dbReference type="GO" id="GO:0016020">
    <property type="term" value="C:membrane"/>
    <property type="evidence" value="ECO:0007669"/>
    <property type="project" value="UniProtKB-SubCell"/>
</dbReference>
<keyword evidence="3 8" id="KW-0812">Transmembrane</keyword>
<comment type="subcellular location">
    <subcellularLocation>
        <location evidence="1">Membrane</location>
    </subcellularLocation>
</comment>
<evidence type="ECO:0000256" key="2">
    <source>
        <dbReference type="ARBA" id="ARBA00022448"/>
    </source>
</evidence>
<dbReference type="InterPro" id="IPR038379">
    <property type="entry name" value="SecE_sf"/>
</dbReference>
<dbReference type="KEGG" id="svf:NCTC3166_01867"/>
<dbReference type="NCBIfam" id="TIGR00964">
    <property type="entry name" value="secE_bact"/>
    <property type="match status" value="1"/>
</dbReference>
<dbReference type="GO" id="GO:0006605">
    <property type="term" value="P:protein targeting"/>
    <property type="evidence" value="ECO:0007669"/>
    <property type="project" value="InterPro"/>
</dbReference>
<dbReference type="Gene3D" id="1.20.5.1030">
    <property type="entry name" value="Preprotein translocase secy subunit"/>
    <property type="match status" value="1"/>
</dbReference>
<keyword evidence="10" id="KW-1185">Reference proteome</keyword>
<dbReference type="Pfam" id="PF00584">
    <property type="entry name" value="SecE"/>
    <property type="match status" value="1"/>
</dbReference>
<dbReference type="EMBL" id="LR134266">
    <property type="protein sequence ID" value="VED68028.1"/>
    <property type="molecule type" value="Genomic_DNA"/>
</dbReference>
<sequence length="58" mass="7051">MKFFKDIFVLLKNTTWPNRKERWKNFISVIEYTAFFVALIYLFDQVVAKGILKLIDMF</sequence>
<proteinExistence type="predicted"/>
<evidence type="ECO:0000256" key="7">
    <source>
        <dbReference type="ARBA" id="ARBA00023136"/>
    </source>
</evidence>
<protein>
    <submittedName>
        <fullName evidence="9">Preprotein translocase subunit SecE</fullName>
    </submittedName>
</protein>
<keyword evidence="2" id="KW-0813">Transport</keyword>
<evidence type="ECO:0000313" key="10">
    <source>
        <dbReference type="Proteomes" id="UP000270025"/>
    </source>
</evidence>
<dbReference type="GO" id="GO:0009306">
    <property type="term" value="P:protein secretion"/>
    <property type="evidence" value="ECO:0007669"/>
    <property type="project" value="InterPro"/>
</dbReference>
<evidence type="ECO:0000256" key="5">
    <source>
        <dbReference type="ARBA" id="ARBA00022989"/>
    </source>
</evidence>
<dbReference type="InterPro" id="IPR005807">
    <property type="entry name" value="SecE_bac"/>
</dbReference>
<dbReference type="GeneID" id="93922665"/>
<keyword evidence="4" id="KW-0653">Protein transport</keyword>
<keyword evidence="6" id="KW-0811">Translocation</keyword>
<accession>A0A3S5DZA5</accession>
<evidence type="ECO:0000256" key="1">
    <source>
        <dbReference type="ARBA" id="ARBA00004370"/>
    </source>
</evidence>
<dbReference type="Proteomes" id="UP000270025">
    <property type="component" value="Chromosome"/>
</dbReference>
<organism evidence="9 10">
    <name type="scientific">Streptococcus viridans</name>
    <dbReference type="NCBI Taxonomy" id="78535"/>
    <lineage>
        <taxon>Bacteria</taxon>
        <taxon>Bacillati</taxon>
        <taxon>Bacillota</taxon>
        <taxon>Bacilli</taxon>
        <taxon>Lactobacillales</taxon>
        <taxon>Streptococcaceae</taxon>
        <taxon>Streptococcus</taxon>
    </lineage>
</organism>
<keyword evidence="5 8" id="KW-1133">Transmembrane helix</keyword>
<dbReference type="GO" id="GO:0008320">
    <property type="term" value="F:protein transmembrane transporter activity"/>
    <property type="evidence" value="ECO:0007669"/>
    <property type="project" value="InterPro"/>
</dbReference>
<dbReference type="GO" id="GO:0006886">
    <property type="term" value="P:intracellular protein transport"/>
    <property type="evidence" value="ECO:0007669"/>
    <property type="project" value="InterPro"/>
</dbReference>
<evidence type="ECO:0000256" key="6">
    <source>
        <dbReference type="ARBA" id="ARBA00023010"/>
    </source>
</evidence>